<dbReference type="SUPFAM" id="SSF53067">
    <property type="entry name" value="Actin-like ATPase domain"/>
    <property type="match status" value="2"/>
</dbReference>
<dbReference type="InterPro" id="IPR051804">
    <property type="entry name" value="Carb_Metab_Reg_Kinase/Isom"/>
</dbReference>
<comment type="caution">
    <text evidence="8">The sequence shown here is derived from an EMBL/GenBank/DDBJ whole genome shotgun (WGS) entry which is preliminary data.</text>
</comment>
<keyword evidence="4" id="KW-0862">Zinc</keyword>
<dbReference type="GO" id="GO:0008865">
    <property type="term" value="F:fructokinase activity"/>
    <property type="evidence" value="ECO:0007669"/>
    <property type="project" value="UniProtKB-EC"/>
</dbReference>
<evidence type="ECO:0000256" key="4">
    <source>
        <dbReference type="ARBA" id="ARBA00022833"/>
    </source>
</evidence>
<sequence>MLLGSLCTTDHNQMVCAVGDGKCNISDWIVIDLTEPQETLKKAIDYFKGFDDLAAIGISSFGPLELRTYSSQYGYIKESSRPNWQNINLLGTFKHHFNIPISFTTDVNSRAYGEYISSILKDDPILSLAYITISDGVGVGIVNDGKFVGHMGSPEIGHIIPQRNVNDQDFKGTCPYQGDCLEGLVSTKAIEARTHQRPQEISMFNPLWDTVAFYIAQSVIQTTVFIRPQKVILGGSILNEIELGKIKEQFKKLFDGYLDVGDIDQYITLPSQDADKLSIIGNLALAKQQFYSEDIR</sequence>
<dbReference type="RefSeq" id="WP_053796163.1">
    <property type="nucleotide sequence ID" value="NZ_CP180194.1"/>
</dbReference>
<name>A0A0M9DG67_9LACO</name>
<evidence type="ECO:0000313" key="10">
    <source>
        <dbReference type="Proteomes" id="UP000037749"/>
    </source>
</evidence>
<evidence type="ECO:0000256" key="5">
    <source>
        <dbReference type="ARBA" id="ARBA00022842"/>
    </source>
</evidence>
<dbReference type="PANTHER" id="PTHR42742:SF3">
    <property type="entry name" value="FRUCTOKINASE"/>
    <property type="match status" value="1"/>
</dbReference>
<proteinExistence type="inferred from homology"/>
<reference evidence="10 11" key="1">
    <citation type="journal article" date="2015" name="Genome Biol. Evol.">
        <title>Functionally Structured Genomes in Lactobacillus kunkeei Colonizing the Honey Crop and Food Products of Honeybees and Stingless Bees.</title>
        <authorList>
            <person name="Tamarit D."/>
            <person name="Ellegaard K.M."/>
            <person name="Wikander J."/>
            <person name="Olofsson T."/>
            <person name="Vasquez A."/>
            <person name="Andersson S.G."/>
        </authorList>
    </citation>
    <scope>NUCLEOTIDE SEQUENCE [LARGE SCALE GENOMIC DNA]</scope>
    <source>
        <strain evidence="8 10">LAla</strain>
        <strain evidence="9 11">LMbo</strain>
    </source>
</reference>
<evidence type="ECO:0000256" key="1">
    <source>
        <dbReference type="ARBA" id="ARBA00001946"/>
    </source>
</evidence>
<dbReference type="PATRIC" id="fig|148814.13.peg.148"/>
<keyword evidence="8" id="KW-0032">Aminotransferase</keyword>
<evidence type="ECO:0000313" key="9">
    <source>
        <dbReference type="EMBL" id="KPN84128.1"/>
    </source>
</evidence>
<gene>
    <name evidence="8" type="ORF">RZ72_06450</name>
    <name evidence="9" type="ORF">RZ78_04100</name>
</gene>
<dbReference type="EMBL" id="JXDF01000004">
    <property type="protein sequence ID" value="KPN84128.1"/>
    <property type="molecule type" value="Genomic_DNA"/>
</dbReference>
<comment type="catalytic activity">
    <reaction evidence="7">
        <text>D-fructose + ATP = D-fructose 6-phosphate + ADP + H(+)</text>
        <dbReference type="Rhea" id="RHEA:16125"/>
        <dbReference type="ChEBI" id="CHEBI:15378"/>
        <dbReference type="ChEBI" id="CHEBI:30616"/>
        <dbReference type="ChEBI" id="CHEBI:37721"/>
        <dbReference type="ChEBI" id="CHEBI:61527"/>
        <dbReference type="ChEBI" id="CHEBI:456216"/>
        <dbReference type="EC" id="2.7.1.4"/>
    </reaction>
</comment>
<dbReference type="InterPro" id="IPR000600">
    <property type="entry name" value="ROK"/>
</dbReference>
<dbReference type="EMBL" id="JXCZ01000006">
    <property type="protein sequence ID" value="KOY79750.1"/>
    <property type="molecule type" value="Genomic_DNA"/>
</dbReference>
<comment type="similarity">
    <text evidence="2">Belongs to the ROK (NagC/XylR) family.</text>
</comment>
<dbReference type="Proteomes" id="UP000037749">
    <property type="component" value="Unassembled WGS sequence"/>
</dbReference>
<protein>
    <recommendedName>
        <fullName evidence="6">fructokinase</fullName>
        <ecNumber evidence="6">2.7.1.4</ecNumber>
    </recommendedName>
</protein>
<comment type="cofactor">
    <cofactor evidence="1">
        <name>Mg(2+)</name>
        <dbReference type="ChEBI" id="CHEBI:18420"/>
    </cofactor>
</comment>
<dbReference type="EC" id="2.7.1.4" evidence="6"/>
<dbReference type="Gene3D" id="3.30.420.40">
    <property type="match status" value="2"/>
</dbReference>
<dbReference type="GO" id="GO:0046872">
    <property type="term" value="F:metal ion binding"/>
    <property type="evidence" value="ECO:0007669"/>
    <property type="project" value="UniProtKB-KW"/>
</dbReference>
<dbReference type="AlphaFoldDB" id="A0A0M9DG67"/>
<evidence type="ECO:0000313" key="8">
    <source>
        <dbReference type="EMBL" id="KOY79750.1"/>
    </source>
</evidence>
<accession>A0A0M9DG67</accession>
<keyword evidence="5" id="KW-0460">Magnesium</keyword>
<dbReference type="PANTHER" id="PTHR42742">
    <property type="entry name" value="TRANSCRIPTIONAL REPRESSOR MPRA"/>
    <property type="match status" value="1"/>
</dbReference>
<dbReference type="Pfam" id="PF00480">
    <property type="entry name" value="ROK"/>
    <property type="match status" value="1"/>
</dbReference>
<dbReference type="Proteomes" id="UP000050269">
    <property type="component" value="Unassembled WGS sequence"/>
</dbReference>
<dbReference type="GO" id="GO:0008483">
    <property type="term" value="F:transaminase activity"/>
    <property type="evidence" value="ECO:0007669"/>
    <property type="project" value="UniProtKB-KW"/>
</dbReference>
<evidence type="ECO:0000313" key="11">
    <source>
        <dbReference type="Proteomes" id="UP000050269"/>
    </source>
</evidence>
<dbReference type="InterPro" id="IPR043129">
    <property type="entry name" value="ATPase_NBD"/>
</dbReference>
<keyword evidence="8" id="KW-0808">Transferase</keyword>
<evidence type="ECO:0000256" key="2">
    <source>
        <dbReference type="ARBA" id="ARBA00006479"/>
    </source>
</evidence>
<organism evidence="8 10">
    <name type="scientific">Apilactobacillus kunkeei</name>
    <dbReference type="NCBI Taxonomy" id="148814"/>
    <lineage>
        <taxon>Bacteria</taxon>
        <taxon>Bacillati</taxon>
        <taxon>Bacillota</taxon>
        <taxon>Bacilli</taxon>
        <taxon>Lactobacillales</taxon>
        <taxon>Lactobacillaceae</taxon>
        <taxon>Apilactobacillus</taxon>
    </lineage>
</organism>
<evidence type="ECO:0000256" key="7">
    <source>
        <dbReference type="ARBA" id="ARBA00048451"/>
    </source>
</evidence>
<keyword evidence="3" id="KW-0479">Metal-binding</keyword>
<evidence type="ECO:0000256" key="6">
    <source>
        <dbReference type="ARBA" id="ARBA00038887"/>
    </source>
</evidence>
<keyword evidence="8" id="KW-0418">Kinase</keyword>
<dbReference type="CDD" id="cd24067">
    <property type="entry name" value="ASKHA_NBD_ROK_BsFRK-like"/>
    <property type="match status" value="1"/>
</dbReference>
<evidence type="ECO:0000256" key="3">
    <source>
        <dbReference type="ARBA" id="ARBA00022723"/>
    </source>
</evidence>